<organism evidence="3 4">
    <name type="scientific">Cohnella ginsengisoli</name>
    <dbReference type="NCBI Taxonomy" id="425004"/>
    <lineage>
        <taxon>Bacteria</taxon>
        <taxon>Bacillati</taxon>
        <taxon>Bacillota</taxon>
        <taxon>Bacilli</taxon>
        <taxon>Bacillales</taxon>
        <taxon>Paenibacillaceae</taxon>
        <taxon>Cohnella</taxon>
    </lineage>
</organism>
<dbReference type="GO" id="GO:0005975">
    <property type="term" value="P:carbohydrate metabolic process"/>
    <property type="evidence" value="ECO:0007669"/>
    <property type="project" value="InterPro"/>
</dbReference>
<proteinExistence type="predicted"/>
<dbReference type="Gene3D" id="1.50.10.10">
    <property type="match status" value="2"/>
</dbReference>
<evidence type="ECO:0000259" key="2">
    <source>
        <dbReference type="Pfam" id="PF17390"/>
    </source>
</evidence>
<dbReference type="PANTHER" id="PTHR36848:SF2">
    <property type="entry name" value="SECRETED PROTEIN"/>
    <property type="match status" value="1"/>
</dbReference>
<dbReference type="SUPFAM" id="SSF48208">
    <property type="entry name" value="Six-hairpin glycosidases"/>
    <property type="match status" value="1"/>
</dbReference>
<dbReference type="AlphaFoldDB" id="A0A9X4KL41"/>
<dbReference type="EMBL" id="JAPDHZ010000006">
    <property type="protein sequence ID" value="MDG0794264.1"/>
    <property type="molecule type" value="Genomic_DNA"/>
</dbReference>
<dbReference type="RefSeq" id="WP_277568020.1">
    <property type="nucleotide sequence ID" value="NZ_JAPDHZ010000006.1"/>
</dbReference>
<name>A0A9X4KL41_9BACL</name>
<feature type="region of interest" description="Disordered" evidence="1">
    <location>
        <begin position="705"/>
        <end position="726"/>
    </location>
</feature>
<evidence type="ECO:0000313" key="4">
    <source>
        <dbReference type="Proteomes" id="UP001153387"/>
    </source>
</evidence>
<evidence type="ECO:0000256" key="1">
    <source>
        <dbReference type="SAM" id="MobiDB-lite"/>
    </source>
</evidence>
<keyword evidence="4" id="KW-1185">Reference proteome</keyword>
<gene>
    <name evidence="3" type="ORF">OMP38_28070</name>
</gene>
<feature type="domain" description="Alpha-L-rhamnosidase C-terminal" evidence="2">
    <location>
        <begin position="643"/>
        <end position="701"/>
    </location>
</feature>
<dbReference type="Gene3D" id="2.60.420.10">
    <property type="entry name" value="Maltose phosphorylase, domain 3"/>
    <property type="match status" value="1"/>
</dbReference>
<sequence>MADKAVPKWIWHEAGSDRMQVVLERSFIVETAENDAKLYLAATGHVVISLDDRLVGELPEHPGNLASFTEIGFPETIAPGPHRIELKIVCNEPMPIVDVNVHLIERRVGCIGFLEGNGAWLPTDESWISEDLPARAVCVYGEEPYGDLENAPSWFVKGGYGDIGTSALTYFDVLEQSKLAAQIGEEGILTLKGMYAKETQLPEISRNERHIFYHLRKQQEWTELRDFQLQAGLDEGPWIRVAMDAEYNMRFRVDNDSDRPALLLWNGAESIAELDNYAGCITESFAVDPGGSFTILPQGIRYVQFFMIGPPEEAFKLRIAFEAVGVMLEPIGQFRSDLPAADRIYQTSMHTNRICHQTGLWDGVKRDRLNWTYDFFMAAKADYVLWNDFAVLKRTIRELGDTPYGYWMNSIPAYTCWWFVNVWDYYLHTADREFVIEMKPDLTRHMGWIIENIDPASGFLKQRHQAFIEWVPMTEADAWHTLHAVLALAIKSVRQLNEAIPGLELPVPANPLPAIPASEFLNSSSLIALLLGAESGYVCEAQEVAALNRIALSDPVTPLSAYWLAERLALRGKQDQGWEAVERVWGRMLELGATTFWESITLAPADDFHHALTTYTAYDSYRISLCHSWSSTPVQWMSRHLLGIRPLAPGYSKIAFQPHAVPGMNRCQGTVSTPLGPVLVRWEKQADGTLVSTIEAPEGVEIVDGTGDDRLQPLTRGESEVNPSEFKEPAVEFRPVPFWSWNGGLTPERLRTQISQMREAGVGGFFMHARNGLKTGYLDEDWFDCVRLCIEEADRLGMKAWIYDEKGWPSGFAGGIIPSLGRQYRAKALVMLPERREDDEICRLLKVYEADGDTHFLYEWVQPLGDARFENASYVDLLDGRVTEAFIERTHRHYEARFGSSFGRTVPGVFSDEACALLWLNPDVPALPWTTNLDELFFDKYGYSLLPRLHALFLPEGDFRSVRYDYWSLVVELFAERFSKVLYDWCDSRGLLYTGHLMAEDKLVYQMEWVGDVMRQYEYMHIPGMDHLGRYFQVSRPEQREQPYTTVLSAKQVTSVANQLGRERALSELFACAGQGFELSKQKWMTDWHLIHGINLFSPHLLPYSMEGEGKRDYPPDARPAAALVGRLSLADGLPGENELCAHAREANRAGARHSSDRIGI</sequence>
<dbReference type="PANTHER" id="PTHR36848">
    <property type="entry name" value="DNA-BINDING PROTEIN (PUTATIVE SECRETED PROTEIN)-RELATED"/>
    <property type="match status" value="1"/>
</dbReference>
<reference evidence="3 4" key="1">
    <citation type="submission" date="2022-10" db="EMBL/GenBank/DDBJ databases">
        <title>Comparative genomic analysis of Cohnella hashimotonis sp. nov., isolated from the International Space Station.</title>
        <authorList>
            <person name="Simpson A."/>
            <person name="Venkateswaran K."/>
        </authorList>
    </citation>
    <scope>NUCLEOTIDE SEQUENCE [LARGE SCALE GENOMIC DNA]</scope>
    <source>
        <strain evidence="3 4">DSM 18997</strain>
    </source>
</reference>
<protein>
    <recommendedName>
        <fullName evidence="2">Alpha-L-rhamnosidase C-terminal domain-containing protein</fullName>
    </recommendedName>
</protein>
<dbReference type="InterPro" id="IPR035398">
    <property type="entry name" value="Bac_rhamnosid_C"/>
</dbReference>
<dbReference type="Pfam" id="PF17390">
    <property type="entry name" value="Bac_rhamnosid_C"/>
    <property type="match status" value="1"/>
</dbReference>
<dbReference type="Proteomes" id="UP001153387">
    <property type="component" value="Unassembled WGS sequence"/>
</dbReference>
<accession>A0A9X4KL41</accession>
<dbReference type="InterPro" id="IPR053161">
    <property type="entry name" value="Ulvan_degrading_GH"/>
</dbReference>
<dbReference type="InterPro" id="IPR008928">
    <property type="entry name" value="6-hairpin_glycosidase_sf"/>
</dbReference>
<comment type="caution">
    <text evidence="3">The sequence shown here is derived from an EMBL/GenBank/DDBJ whole genome shotgun (WGS) entry which is preliminary data.</text>
</comment>
<evidence type="ECO:0000313" key="3">
    <source>
        <dbReference type="EMBL" id="MDG0794264.1"/>
    </source>
</evidence>
<dbReference type="InterPro" id="IPR012341">
    <property type="entry name" value="6hp_glycosidase-like_sf"/>
</dbReference>